<protein>
    <recommendedName>
        <fullName evidence="4">MARVEL domain-containing protein</fullName>
    </recommendedName>
</protein>
<proteinExistence type="predicted"/>
<organism evidence="2 3">
    <name type="scientific">Penicillium cataractarum</name>
    <dbReference type="NCBI Taxonomy" id="2100454"/>
    <lineage>
        <taxon>Eukaryota</taxon>
        <taxon>Fungi</taxon>
        <taxon>Dikarya</taxon>
        <taxon>Ascomycota</taxon>
        <taxon>Pezizomycotina</taxon>
        <taxon>Eurotiomycetes</taxon>
        <taxon>Eurotiomycetidae</taxon>
        <taxon>Eurotiales</taxon>
        <taxon>Aspergillaceae</taxon>
        <taxon>Penicillium</taxon>
    </lineage>
</organism>
<evidence type="ECO:0008006" key="4">
    <source>
        <dbReference type="Google" id="ProtNLM"/>
    </source>
</evidence>
<keyword evidence="1" id="KW-0812">Transmembrane</keyword>
<evidence type="ECO:0000256" key="1">
    <source>
        <dbReference type="SAM" id="Phobius"/>
    </source>
</evidence>
<dbReference type="PANTHER" id="PTHR42083:SF1">
    <property type="entry name" value="MARVEL DOMAIN-CONTAINING PROTEIN"/>
    <property type="match status" value="1"/>
</dbReference>
<feature type="transmembrane region" description="Helical" evidence="1">
    <location>
        <begin position="129"/>
        <end position="150"/>
    </location>
</feature>
<accession>A0A9W9REE0</accession>
<dbReference type="PANTHER" id="PTHR42083">
    <property type="entry name" value="MARVEL DOMAIN-CONTAINING PROTEIN"/>
    <property type="match status" value="1"/>
</dbReference>
<feature type="transmembrane region" description="Helical" evidence="1">
    <location>
        <begin position="91"/>
        <end position="109"/>
    </location>
</feature>
<dbReference type="Proteomes" id="UP001147782">
    <property type="component" value="Unassembled WGS sequence"/>
</dbReference>
<evidence type="ECO:0000313" key="3">
    <source>
        <dbReference type="Proteomes" id="UP001147782"/>
    </source>
</evidence>
<dbReference type="GeneID" id="81442977"/>
<keyword evidence="1" id="KW-0472">Membrane</keyword>
<sequence length="217" mass="24437">MPKQEGAILDRYWHKSGVRGCIARVLRPVQFLFAIIVAALYGIDLAYATKTNTTAPAEWVYAELAVTLSAITCIVYFFVPFLHAAWSTWDGILFVFWLAQTGVFGNIYISGALDDHYKHATLSIPRMRAAVWIDLINMLLWLFTFILGIACCCRTRKPTSQGDDVGDNKDHFLKNDEEECLGDKKDDYINNDVENCSLPEYKENPDEDLAASLAAKN</sequence>
<dbReference type="AlphaFoldDB" id="A0A9W9REE0"/>
<comment type="caution">
    <text evidence="2">The sequence shown here is derived from an EMBL/GenBank/DDBJ whole genome shotgun (WGS) entry which is preliminary data.</text>
</comment>
<reference evidence="2" key="2">
    <citation type="journal article" date="2023" name="IMA Fungus">
        <title>Comparative genomic study of the Penicillium genus elucidates a diverse pangenome and 15 lateral gene transfer events.</title>
        <authorList>
            <person name="Petersen C."/>
            <person name="Sorensen T."/>
            <person name="Nielsen M.R."/>
            <person name="Sondergaard T.E."/>
            <person name="Sorensen J.L."/>
            <person name="Fitzpatrick D.A."/>
            <person name="Frisvad J.C."/>
            <person name="Nielsen K.L."/>
        </authorList>
    </citation>
    <scope>NUCLEOTIDE SEQUENCE</scope>
    <source>
        <strain evidence="2">IBT 29864</strain>
    </source>
</reference>
<feature type="transmembrane region" description="Helical" evidence="1">
    <location>
        <begin position="59"/>
        <end position="79"/>
    </location>
</feature>
<evidence type="ECO:0000313" key="2">
    <source>
        <dbReference type="EMBL" id="KAJ5358472.1"/>
    </source>
</evidence>
<keyword evidence="1" id="KW-1133">Transmembrane helix</keyword>
<dbReference type="OrthoDB" id="5363290at2759"/>
<dbReference type="EMBL" id="JAPZBS010000009">
    <property type="protein sequence ID" value="KAJ5358472.1"/>
    <property type="molecule type" value="Genomic_DNA"/>
</dbReference>
<reference evidence="2" key="1">
    <citation type="submission" date="2022-11" db="EMBL/GenBank/DDBJ databases">
        <authorList>
            <person name="Petersen C."/>
        </authorList>
    </citation>
    <scope>NUCLEOTIDE SEQUENCE</scope>
    <source>
        <strain evidence="2">IBT 29864</strain>
    </source>
</reference>
<gene>
    <name evidence="2" type="ORF">N7496_010885</name>
</gene>
<dbReference type="RefSeq" id="XP_056549758.1">
    <property type="nucleotide sequence ID" value="XM_056703798.1"/>
</dbReference>
<keyword evidence="3" id="KW-1185">Reference proteome</keyword>
<name>A0A9W9REE0_9EURO</name>
<feature type="transmembrane region" description="Helical" evidence="1">
    <location>
        <begin position="29"/>
        <end position="47"/>
    </location>
</feature>